<dbReference type="Pfam" id="PF20152">
    <property type="entry name" value="DUF6534"/>
    <property type="match status" value="1"/>
</dbReference>
<keyword evidence="4" id="KW-1185">Reference proteome</keyword>
<keyword evidence="1" id="KW-1133">Transmembrane helix</keyword>
<feature type="transmembrane region" description="Helical" evidence="1">
    <location>
        <begin position="183"/>
        <end position="201"/>
    </location>
</feature>
<feature type="domain" description="DUF6534" evidence="2">
    <location>
        <begin position="115"/>
        <end position="208"/>
    </location>
</feature>
<dbReference type="AlphaFoldDB" id="A0AAD5V2D0"/>
<feature type="transmembrane region" description="Helical" evidence="1">
    <location>
        <begin position="151"/>
        <end position="177"/>
    </location>
</feature>
<protein>
    <recommendedName>
        <fullName evidence="2">DUF6534 domain-containing protein</fullName>
    </recommendedName>
</protein>
<sequence length="268" mass="29293">MKPDSLLKIHWGLVVHAILESLSDVIVRGILAHRVWKCEYNGDGIHKRLTALTTVSRGNVIIVAAIGSAAFLTFVGGMGEYLDGCSSHLADSPQFLSSIHSQIVKVTIFCALTMAAVTDIITSATLCYYLRRQRSCFQKTQSFVDTLVISTINAGILACVSALACLITVRIVAASYVAMPNKFIYLGIYYTFSKLLLNSMLATMNARPSTRDSNMNGSYMGQFPPNTRSSETRVSPSVYICGKEQFNLSQVIEQDIESLVSTGAQVRK</sequence>
<organism evidence="3 4">
    <name type="scientific">Meripilus lineatus</name>
    <dbReference type="NCBI Taxonomy" id="2056292"/>
    <lineage>
        <taxon>Eukaryota</taxon>
        <taxon>Fungi</taxon>
        <taxon>Dikarya</taxon>
        <taxon>Basidiomycota</taxon>
        <taxon>Agaricomycotina</taxon>
        <taxon>Agaricomycetes</taxon>
        <taxon>Polyporales</taxon>
        <taxon>Meripilaceae</taxon>
        <taxon>Meripilus</taxon>
    </lineage>
</organism>
<keyword evidence="1" id="KW-0812">Transmembrane</keyword>
<proteinExistence type="predicted"/>
<evidence type="ECO:0000313" key="3">
    <source>
        <dbReference type="EMBL" id="KAJ3484318.1"/>
    </source>
</evidence>
<evidence type="ECO:0000256" key="1">
    <source>
        <dbReference type="SAM" id="Phobius"/>
    </source>
</evidence>
<gene>
    <name evidence="3" type="ORF">NLI96_g5723</name>
</gene>
<dbReference type="InterPro" id="IPR045339">
    <property type="entry name" value="DUF6534"/>
</dbReference>
<accession>A0AAD5V2D0</accession>
<feature type="transmembrane region" description="Helical" evidence="1">
    <location>
        <begin position="102"/>
        <end position="130"/>
    </location>
</feature>
<dbReference type="Proteomes" id="UP001212997">
    <property type="component" value="Unassembled WGS sequence"/>
</dbReference>
<comment type="caution">
    <text evidence="3">The sequence shown here is derived from an EMBL/GenBank/DDBJ whole genome shotgun (WGS) entry which is preliminary data.</text>
</comment>
<evidence type="ECO:0000313" key="4">
    <source>
        <dbReference type="Proteomes" id="UP001212997"/>
    </source>
</evidence>
<reference evidence="3" key="1">
    <citation type="submission" date="2022-07" db="EMBL/GenBank/DDBJ databases">
        <title>Genome Sequence of Physisporinus lineatus.</title>
        <authorList>
            <person name="Buettner E."/>
        </authorList>
    </citation>
    <scope>NUCLEOTIDE SEQUENCE</scope>
    <source>
        <strain evidence="3">VT162</strain>
    </source>
</reference>
<name>A0AAD5V2D0_9APHY</name>
<feature type="transmembrane region" description="Helical" evidence="1">
    <location>
        <begin position="60"/>
        <end position="82"/>
    </location>
</feature>
<dbReference type="EMBL" id="JANAWD010000194">
    <property type="protein sequence ID" value="KAJ3484318.1"/>
    <property type="molecule type" value="Genomic_DNA"/>
</dbReference>
<keyword evidence="1" id="KW-0472">Membrane</keyword>
<evidence type="ECO:0000259" key="2">
    <source>
        <dbReference type="Pfam" id="PF20152"/>
    </source>
</evidence>